<dbReference type="EMBL" id="CP000909">
    <property type="protein sequence ID" value="ABY36147.1"/>
    <property type="molecule type" value="Genomic_DNA"/>
</dbReference>
<evidence type="ECO:0000313" key="3">
    <source>
        <dbReference type="Proteomes" id="UP000002008"/>
    </source>
</evidence>
<accession>A9WFZ3</accession>
<dbReference type="KEGG" id="cau:Caur_2948"/>
<dbReference type="InParanoid" id="A9WFZ3"/>
<dbReference type="EnsemblBacteria" id="ABY36147">
    <property type="protein sequence ID" value="ABY36147"/>
    <property type="gene ID" value="Caur_2948"/>
</dbReference>
<dbReference type="HOGENOM" id="CLU_102545_0_0_0"/>
<proteinExistence type="predicted"/>
<protein>
    <submittedName>
        <fullName evidence="2">CRISPR-associated protein Cas5 family</fullName>
    </submittedName>
</protein>
<name>A9WFZ3_CHLAA</name>
<reference evidence="3" key="1">
    <citation type="journal article" date="2011" name="BMC Genomics">
        <title>Complete genome sequence of the filamentous anoxygenic phototrophic bacterium Chloroflexus aurantiacus.</title>
        <authorList>
            <person name="Tang K.H."/>
            <person name="Barry K."/>
            <person name="Chertkov O."/>
            <person name="Dalin E."/>
            <person name="Han C.S."/>
            <person name="Hauser L.J."/>
            <person name="Honchak B.M."/>
            <person name="Karbach L.E."/>
            <person name="Land M.L."/>
            <person name="Lapidus A."/>
            <person name="Larimer F.W."/>
            <person name="Mikhailova N."/>
            <person name="Pitluck S."/>
            <person name="Pierson B.K."/>
            <person name="Blankenship R.E."/>
        </authorList>
    </citation>
    <scope>NUCLEOTIDE SEQUENCE [LARGE SCALE GENOMIC DNA]</scope>
    <source>
        <strain evidence="3">ATCC 29366 / DSM 635 / J-10-fl</strain>
    </source>
</reference>
<evidence type="ECO:0000256" key="1">
    <source>
        <dbReference type="ARBA" id="ARBA00023118"/>
    </source>
</evidence>
<dbReference type="eggNOG" id="COG1688">
    <property type="taxonomic scope" value="Bacteria"/>
</dbReference>
<dbReference type="InterPro" id="IPR013422">
    <property type="entry name" value="CRISPR-assoc_prot_Cas5_N"/>
</dbReference>
<dbReference type="Proteomes" id="UP000002008">
    <property type="component" value="Chromosome"/>
</dbReference>
<dbReference type="InterPro" id="IPR013337">
    <property type="entry name" value="CRISPR-assoc_prot_Cas5_Tneap"/>
</dbReference>
<dbReference type="NCBIfam" id="TIGR01895">
    <property type="entry name" value="cas_Cas5t"/>
    <property type="match status" value="1"/>
</dbReference>
<evidence type="ECO:0000313" key="2">
    <source>
        <dbReference type="EMBL" id="ABY36147.1"/>
    </source>
</evidence>
<gene>
    <name evidence="2" type="ordered locus">Caur_2948</name>
</gene>
<keyword evidence="1" id="KW-0051">Antiviral defense</keyword>
<dbReference type="NCBIfam" id="TIGR02593">
    <property type="entry name" value="CRISPR_cas5"/>
    <property type="match status" value="1"/>
</dbReference>
<keyword evidence="3" id="KW-1185">Reference proteome</keyword>
<dbReference type="PATRIC" id="fig|324602.8.peg.3321"/>
<dbReference type="GO" id="GO:0051607">
    <property type="term" value="P:defense response to virus"/>
    <property type="evidence" value="ECO:0007669"/>
    <property type="project" value="UniProtKB-KW"/>
</dbReference>
<dbReference type="STRING" id="324602.Caur_2948"/>
<dbReference type="AlphaFoldDB" id="A9WFZ3"/>
<dbReference type="CDD" id="cd09693">
    <property type="entry name" value="Cas5_I"/>
    <property type="match status" value="1"/>
</dbReference>
<organism evidence="2 3">
    <name type="scientific">Chloroflexus aurantiacus (strain ATCC 29366 / DSM 635 / J-10-fl)</name>
    <dbReference type="NCBI Taxonomy" id="324602"/>
    <lineage>
        <taxon>Bacteria</taxon>
        <taxon>Bacillati</taxon>
        <taxon>Chloroflexota</taxon>
        <taxon>Chloroflexia</taxon>
        <taxon>Chloroflexales</taxon>
        <taxon>Chloroflexineae</taxon>
        <taxon>Chloroflexaceae</taxon>
        <taxon>Chloroflexus</taxon>
    </lineage>
</organism>
<sequence>MAGLGGIMQALKIVLEALTTSFRYPHFMLGVQPSFPLPPPATIYGHICSALGDWVDPAGLAFAYHFTAAGEGHDLEHIHVLSASSGKLPGGEPKVLEGNINPFKRQLLLFPRLTLYLNRPEWIDAFRFPRYPVVLGRSQDLAAYTHIDIVDLQQADQVYFEHTLLPFAMATQAPAGVVTLMPRWINYRQRRQPSFARYLVLTERITTRQMLRFGQQSATYWSDPTAPVVDGLPLGLWFHTFVGADDEAFAMA</sequence>